<comment type="similarity">
    <text evidence="2">Belongs to the bacterial solute-binding protein 2 family.</text>
</comment>
<dbReference type="PANTHER" id="PTHR46847">
    <property type="entry name" value="D-ALLOSE-BINDING PERIPLASMIC PROTEIN-RELATED"/>
    <property type="match status" value="1"/>
</dbReference>
<feature type="signal peptide" evidence="4">
    <location>
        <begin position="1"/>
        <end position="30"/>
    </location>
</feature>
<dbReference type="PANTHER" id="PTHR46847:SF1">
    <property type="entry name" value="D-ALLOSE-BINDING PERIPLASMIC PROTEIN-RELATED"/>
    <property type="match status" value="1"/>
</dbReference>
<dbReference type="GO" id="GO:0030313">
    <property type="term" value="C:cell envelope"/>
    <property type="evidence" value="ECO:0007669"/>
    <property type="project" value="UniProtKB-SubCell"/>
</dbReference>
<evidence type="ECO:0000256" key="1">
    <source>
        <dbReference type="ARBA" id="ARBA00004196"/>
    </source>
</evidence>
<dbReference type="OrthoDB" id="9814427at2"/>
<evidence type="ECO:0000313" key="6">
    <source>
        <dbReference type="EMBL" id="TSB48517.1"/>
    </source>
</evidence>
<evidence type="ECO:0000259" key="5">
    <source>
        <dbReference type="Pfam" id="PF13407"/>
    </source>
</evidence>
<dbReference type="AlphaFoldDB" id="A0A554A4A2"/>
<keyword evidence="7" id="KW-1185">Reference proteome</keyword>
<evidence type="ECO:0000256" key="3">
    <source>
        <dbReference type="ARBA" id="ARBA00022729"/>
    </source>
</evidence>
<dbReference type="InterPro" id="IPR028082">
    <property type="entry name" value="Peripla_BP_I"/>
</dbReference>
<gene>
    <name evidence="6" type="ORF">FN960_02895</name>
</gene>
<dbReference type="SUPFAM" id="SSF53822">
    <property type="entry name" value="Periplasmic binding protein-like I"/>
    <property type="match status" value="1"/>
</dbReference>
<dbReference type="EMBL" id="VLXZ01000001">
    <property type="protein sequence ID" value="TSB48517.1"/>
    <property type="molecule type" value="Genomic_DNA"/>
</dbReference>
<sequence>MRMKTFWKGFIAAGSLLVVLGACSSGNDEAGGSETAEGQEEQQEITIGFSQVTLESPFYIELVNGAEEAAAEQGVTLDIVDAQNDIEKQNSDVNSLITKGIDVLLLNPANPSSVAPSLKAAENAGVPVITIDRETNDEVTAYVGRDNKEMGMYAGEKAVDLLGGKGNAKGKIIEIQGDAGGIVMQARHDGFHHIVSEEEGIEVIEGPYSEYIRSKAVSAMQDLLQAHPDVDLVYAHNDDMALGAIQVLSQSNMLDDVKVVGVDGLMEALKKIDAGEMDGTVINDPYELGTLAVEAAIKAANGEEIDKFIVGGTGLIDQSNVGNYLDEESSFARIQ</sequence>
<keyword evidence="3 4" id="KW-0732">Signal</keyword>
<dbReference type="PROSITE" id="PS51257">
    <property type="entry name" value="PROKAR_LIPOPROTEIN"/>
    <property type="match status" value="1"/>
</dbReference>
<name>A0A554A4A2_9BACI</name>
<dbReference type="Gene3D" id="3.40.50.2300">
    <property type="match status" value="2"/>
</dbReference>
<dbReference type="GO" id="GO:0030246">
    <property type="term" value="F:carbohydrate binding"/>
    <property type="evidence" value="ECO:0007669"/>
    <property type="project" value="UniProtKB-ARBA"/>
</dbReference>
<evidence type="ECO:0000313" key="7">
    <source>
        <dbReference type="Proteomes" id="UP000318521"/>
    </source>
</evidence>
<organism evidence="6 7">
    <name type="scientific">Alkalicoccobacillus porphyridii</name>
    <dbReference type="NCBI Taxonomy" id="2597270"/>
    <lineage>
        <taxon>Bacteria</taxon>
        <taxon>Bacillati</taxon>
        <taxon>Bacillota</taxon>
        <taxon>Bacilli</taxon>
        <taxon>Bacillales</taxon>
        <taxon>Bacillaceae</taxon>
        <taxon>Alkalicoccobacillus</taxon>
    </lineage>
</organism>
<dbReference type="Proteomes" id="UP000318521">
    <property type="component" value="Unassembled WGS sequence"/>
</dbReference>
<feature type="domain" description="Periplasmic binding protein" evidence="5">
    <location>
        <begin position="47"/>
        <end position="304"/>
    </location>
</feature>
<comment type="subcellular location">
    <subcellularLocation>
        <location evidence="1">Cell envelope</location>
    </subcellularLocation>
</comment>
<evidence type="ECO:0000256" key="4">
    <source>
        <dbReference type="SAM" id="SignalP"/>
    </source>
</evidence>
<dbReference type="InterPro" id="IPR025997">
    <property type="entry name" value="SBP_2_dom"/>
</dbReference>
<protein>
    <submittedName>
        <fullName evidence="6">Substrate-binding domain-containing protein</fullName>
    </submittedName>
</protein>
<reference evidence="6 7" key="1">
    <citation type="submission" date="2019-07" db="EMBL/GenBank/DDBJ databases">
        <authorList>
            <person name="Park Y.J."/>
            <person name="Jeong S.E."/>
            <person name="Jung H.S."/>
        </authorList>
    </citation>
    <scope>NUCLEOTIDE SEQUENCE [LARGE SCALE GENOMIC DNA]</scope>
    <source>
        <strain evidence="7">P16(2019)</strain>
    </source>
</reference>
<feature type="chain" id="PRO_5039012015" evidence="4">
    <location>
        <begin position="31"/>
        <end position="335"/>
    </location>
</feature>
<evidence type="ECO:0000256" key="2">
    <source>
        <dbReference type="ARBA" id="ARBA00007639"/>
    </source>
</evidence>
<accession>A0A554A4A2</accession>
<comment type="caution">
    <text evidence="6">The sequence shown here is derived from an EMBL/GenBank/DDBJ whole genome shotgun (WGS) entry which is preliminary data.</text>
</comment>
<proteinExistence type="inferred from homology"/>
<dbReference type="Pfam" id="PF13407">
    <property type="entry name" value="Peripla_BP_4"/>
    <property type="match status" value="1"/>
</dbReference>